<comment type="caution">
    <text evidence="1">The sequence shown here is derived from an EMBL/GenBank/DDBJ whole genome shotgun (WGS) entry which is preliminary data.</text>
</comment>
<name>A0A0R3K163_CALMK</name>
<accession>A0A0R3K163</accession>
<dbReference type="RefSeq" id="WP_057979444.1">
    <property type="nucleotide sequence ID" value="NZ_LKHP01000017.1"/>
</dbReference>
<gene>
    <name evidence="1" type="ORF">ABG79_02147</name>
</gene>
<evidence type="ECO:0000313" key="1">
    <source>
        <dbReference type="EMBL" id="KRQ86015.1"/>
    </source>
</evidence>
<evidence type="ECO:0000313" key="2">
    <source>
        <dbReference type="Proteomes" id="UP000052015"/>
    </source>
</evidence>
<reference evidence="1 2" key="1">
    <citation type="submission" date="2015-09" db="EMBL/GenBank/DDBJ databases">
        <title>Draft genome sequence of a Caloramator mitchellensis, a moderate thermophile from the Great Artesian Basin of Australia.</title>
        <authorList>
            <person name="Patel B.K."/>
        </authorList>
    </citation>
    <scope>NUCLEOTIDE SEQUENCE [LARGE SCALE GENOMIC DNA]</scope>
    <source>
        <strain evidence="1 2">VF08</strain>
    </source>
</reference>
<dbReference type="STRING" id="908809.ABG79_02147"/>
<protein>
    <recommendedName>
        <fullName evidence="3">HTH cro/C1-type domain-containing protein</fullName>
    </recommendedName>
</protein>
<dbReference type="SUPFAM" id="SSF47413">
    <property type="entry name" value="lambda repressor-like DNA-binding domains"/>
    <property type="match status" value="1"/>
</dbReference>
<dbReference type="InterPro" id="IPR010982">
    <property type="entry name" value="Lambda_DNA-bd_dom_sf"/>
</dbReference>
<dbReference type="OrthoDB" id="2973435at2"/>
<proteinExistence type="predicted"/>
<dbReference type="Proteomes" id="UP000052015">
    <property type="component" value="Unassembled WGS sequence"/>
</dbReference>
<sequence length="80" mass="8950">MALVANINEFNKLQQSLGLNYSQLAAKIGVSRTQLWRVLKQQCVPGEQFIAGFKAAFPNQDLEKFFLLKMVQQSDTTSSA</sequence>
<dbReference type="EMBL" id="LKHP01000017">
    <property type="protein sequence ID" value="KRQ86015.1"/>
    <property type="molecule type" value="Genomic_DNA"/>
</dbReference>
<dbReference type="GO" id="GO:0003677">
    <property type="term" value="F:DNA binding"/>
    <property type="evidence" value="ECO:0007669"/>
    <property type="project" value="InterPro"/>
</dbReference>
<evidence type="ECO:0008006" key="3">
    <source>
        <dbReference type="Google" id="ProtNLM"/>
    </source>
</evidence>
<dbReference type="AlphaFoldDB" id="A0A0R3K163"/>
<keyword evidence="2" id="KW-1185">Reference proteome</keyword>
<organism evidence="1 2">
    <name type="scientific">Caloramator mitchellensis</name>
    <dbReference type="NCBI Taxonomy" id="908809"/>
    <lineage>
        <taxon>Bacteria</taxon>
        <taxon>Bacillati</taxon>
        <taxon>Bacillota</taxon>
        <taxon>Clostridia</taxon>
        <taxon>Eubacteriales</taxon>
        <taxon>Clostridiaceae</taxon>
        <taxon>Caloramator</taxon>
    </lineage>
</organism>